<organism evidence="2 3">
    <name type="scientific">Bdellovibrio svalbardensis</name>
    <dbReference type="NCBI Taxonomy" id="2972972"/>
    <lineage>
        <taxon>Bacteria</taxon>
        <taxon>Pseudomonadati</taxon>
        <taxon>Bdellovibrionota</taxon>
        <taxon>Bdellovibrionia</taxon>
        <taxon>Bdellovibrionales</taxon>
        <taxon>Pseudobdellovibrionaceae</taxon>
        <taxon>Bdellovibrio</taxon>
    </lineage>
</organism>
<comment type="caution">
    <text evidence="2">The sequence shown here is derived from an EMBL/GenBank/DDBJ whole genome shotgun (WGS) entry which is preliminary data.</text>
</comment>
<evidence type="ECO:0000256" key="1">
    <source>
        <dbReference type="SAM" id="Coils"/>
    </source>
</evidence>
<name>A0ABT6DGI1_9BACT</name>
<accession>A0ABT6DGI1</accession>
<reference evidence="2" key="1">
    <citation type="submission" date="2022-08" db="EMBL/GenBank/DDBJ databases">
        <title>Novel Bdellovibrio Species Isolated from Svalbard: Designation Bdellovibrio svalbardensis.</title>
        <authorList>
            <person name="Mitchell R.J."/>
            <person name="Choi S.Y."/>
        </authorList>
    </citation>
    <scope>NUCLEOTIDE SEQUENCE</scope>
    <source>
        <strain evidence="2">PAP01</strain>
    </source>
</reference>
<keyword evidence="1" id="KW-0175">Coiled coil</keyword>
<dbReference type="RefSeq" id="WP_277577409.1">
    <property type="nucleotide sequence ID" value="NZ_JANRMI010000002.1"/>
</dbReference>
<sequence>MFLGYRSFFGNKSAGGEHGVGGSLDTAQLEKTLQKILDAQGTAAKHTGAHHEDASMDIDVAGMSEKSASAVSAGAAGGAVSADVEKLRSVVSENQKTIEVLQSQLAEAKAQAASAQAGAPAAADSGMSSAEKEDLSGKIRDLESRLAEYEIISEDIADLSRYKDENEALRAELEALQKAAAAAPAAAPVAPVVAEAAPAPEPVSTPEPEPTPVAEPVVEAAASTEDMVDAALAEAAAQMAPEPAPAEAPGADLIDDELMKEFAAAVEGQKTISKVGEKAGSGKVAADKKTDENEQLMNEFENFVSKKS</sequence>
<feature type="coiled-coil region" evidence="1">
    <location>
        <begin position="91"/>
        <end position="179"/>
    </location>
</feature>
<dbReference type="Proteomes" id="UP001152321">
    <property type="component" value="Unassembled WGS sequence"/>
</dbReference>
<keyword evidence="3" id="KW-1185">Reference proteome</keyword>
<evidence type="ECO:0000313" key="3">
    <source>
        <dbReference type="Proteomes" id="UP001152321"/>
    </source>
</evidence>
<evidence type="ECO:0000313" key="2">
    <source>
        <dbReference type="EMBL" id="MDG0815931.1"/>
    </source>
</evidence>
<dbReference type="EMBL" id="JANRMI010000002">
    <property type="protein sequence ID" value="MDG0815931.1"/>
    <property type="molecule type" value="Genomic_DNA"/>
</dbReference>
<gene>
    <name evidence="2" type="ORF">NWE73_06130</name>
</gene>
<protein>
    <submittedName>
        <fullName evidence="2">Uncharacterized protein</fullName>
    </submittedName>
</protein>
<proteinExistence type="predicted"/>